<evidence type="ECO:0000313" key="2">
    <source>
        <dbReference type="EMBL" id="MBC6490786.1"/>
    </source>
</evidence>
<name>A0ABR7M6X4_9BACT</name>
<comment type="caution">
    <text evidence="2">The sequence shown here is derived from an EMBL/GenBank/DDBJ whole genome shotgun (WGS) entry which is preliminary data.</text>
</comment>
<dbReference type="RefSeq" id="WP_187256140.1">
    <property type="nucleotide sequence ID" value="NZ_JBHULF010000014.1"/>
</dbReference>
<dbReference type="EMBL" id="MBUA01000012">
    <property type="protein sequence ID" value="MBC6490786.1"/>
    <property type="molecule type" value="Genomic_DNA"/>
</dbReference>
<organism evidence="2 3">
    <name type="scientific">Flavihumibacter stibioxidans</name>
    <dbReference type="NCBI Taxonomy" id="1834163"/>
    <lineage>
        <taxon>Bacteria</taxon>
        <taxon>Pseudomonadati</taxon>
        <taxon>Bacteroidota</taxon>
        <taxon>Chitinophagia</taxon>
        <taxon>Chitinophagales</taxon>
        <taxon>Chitinophagaceae</taxon>
        <taxon>Flavihumibacter</taxon>
    </lineage>
</organism>
<evidence type="ECO:0000256" key="1">
    <source>
        <dbReference type="SAM" id="Coils"/>
    </source>
</evidence>
<keyword evidence="3" id="KW-1185">Reference proteome</keyword>
<evidence type="ECO:0000313" key="3">
    <source>
        <dbReference type="Proteomes" id="UP000765802"/>
    </source>
</evidence>
<gene>
    <name evidence="2" type="ORF">BC349_07060</name>
</gene>
<sequence length="103" mass="12737">MQEQLEHITRFIEEEIRHKQDLIDQQADTILRLQKSIEEHQQETHRHMEQLNEYQKVSDGNRQLINKLLGDLSKLQQDLDWYKRTYEERSFLGTIMEKIRRRF</sequence>
<protein>
    <submittedName>
        <fullName evidence="2">Uncharacterized protein</fullName>
    </submittedName>
</protein>
<feature type="coiled-coil region" evidence="1">
    <location>
        <begin position="23"/>
        <end position="57"/>
    </location>
</feature>
<reference evidence="2 3" key="1">
    <citation type="submission" date="2016-07" db="EMBL/GenBank/DDBJ databases">
        <title>Genome analysis of Flavihumibacter stibioxidans YS-17.</title>
        <authorList>
            <person name="Shi K."/>
            <person name="Han Y."/>
            <person name="Wang G."/>
        </authorList>
    </citation>
    <scope>NUCLEOTIDE SEQUENCE [LARGE SCALE GENOMIC DNA]</scope>
    <source>
        <strain evidence="2 3">YS-17</strain>
    </source>
</reference>
<dbReference type="Proteomes" id="UP000765802">
    <property type="component" value="Unassembled WGS sequence"/>
</dbReference>
<accession>A0ABR7M6X4</accession>
<proteinExistence type="predicted"/>
<keyword evidence="1" id="KW-0175">Coiled coil</keyword>